<keyword evidence="1" id="KW-1133">Transmembrane helix</keyword>
<evidence type="ECO:0000313" key="2">
    <source>
        <dbReference type="EMBL" id="UUM32146.1"/>
    </source>
</evidence>
<reference evidence="2" key="1">
    <citation type="submission" date="2022-07" db="EMBL/GenBank/DDBJ databases">
        <title>Complete genome of Vibrio japonicus strain JCM 31412T and phylogenomic assessment of the Nereis clade of the genus Vibrio.</title>
        <authorList>
            <person name="Shlafstein M.D."/>
            <person name="Emsley S.A."/>
            <person name="Ushijima B."/>
            <person name="Videau P."/>
            <person name="Saw J.H."/>
        </authorList>
    </citation>
    <scope>NUCLEOTIDE SEQUENCE</scope>
    <source>
        <strain evidence="2">JCM 31412</strain>
    </source>
</reference>
<keyword evidence="1" id="KW-0472">Membrane</keyword>
<evidence type="ECO:0000256" key="1">
    <source>
        <dbReference type="SAM" id="Phobius"/>
    </source>
</evidence>
<evidence type="ECO:0000313" key="3">
    <source>
        <dbReference type="Proteomes" id="UP001058602"/>
    </source>
</evidence>
<feature type="transmembrane region" description="Helical" evidence="1">
    <location>
        <begin position="41"/>
        <end position="65"/>
    </location>
</feature>
<dbReference type="Proteomes" id="UP001058602">
    <property type="component" value="Chromosome 2"/>
</dbReference>
<gene>
    <name evidence="2" type="ORF">NP165_17770</name>
</gene>
<sequence>MKFKIISMLLFCLGIVIGAWFGVNSVVIETETIPTKTFFDLFSLSLSFGGFVFAGLSFAVAYHVLTQWKVQHKKERLTELQTNAIDRMLKSHTALTSFTFHDGCKDTSIAFANAITELQSVNMRYFSSISSESIQTIELMACDITNDQMQFSKDYASFMAHFYNGSQRKCLSIEGRTVKFAESTEGVIRKGLLESYSIKLGLELEVVDNQFDVQKMITKLYLAIIDNSGEFVTQAYSMEERI</sequence>
<accession>A0ABY5LJX9</accession>
<keyword evidence="1" id="KW-0812">Transmembrane</keyword>
<proteinExistence type="predicted"/>
<dbReference type="RefSeq" id="WP_257085858.1">
    <property type="nucleotide sequence ID" value="NZ_CP102097.1"/>
</dbReference>
<protein>
    <submittedName>
        <fullName evidence="2">Uncharacterized protein</fullName>
    </submittedName>
</protein>
<keyword evidence="3" id="KW-1185">Reference proteome</keyword>
<dbReference type="EMBL" id="CP102097">
    <property type="protein sequence ID" value="UUM32146.1"/>
    <property type="molecule type" value="Genomic_DNA"/>
</dbReference>
<name>A0ABY5LJX9_9VIBR</name>
<organism evidence="2 3">
    <name type="scientific">Vibrio japonicus</name>
    <dbReference type="NCBI Taxonomy" id="1824638"/>
    <lineage>
        <taxon>Bacteria</taxon>
        <taxon>Pseudomonadati</taxon>
        <taxon>Pseudomonadota</taxon>
        <taxon>Gammaproteobacteria</taxon>
        <taxon>Vibrionales</taxon>
        <taxon>Vibrionaceae</taxon>
        <taxon>Vibrio</taxon>
    </lineage>
</organism>